<dbReference type="eggNOG" id="ENOG502SV1K">
    <property type="taxonomic scope" value="Eukaryota"/>
</dbReference>
<feature type="compositionally biased region" description="Polar residues" evidence="1">
    <location>
        <begin position="165"/>
        <end position="176"/>
    </location>
</feature>
<dbReference type="STRING" id="981085.W9SC28"/>
<accession>W9SC28</accession>
<dbReference type="PANTHER" id="PTHR33640">
    <property type="entry name" value="TRANSMEMBRANE PROTEIN"/>
    <property type="match status" value="1"/>
</dbReference>
<evidence type="ECO:0008006" key="5">
    <source>
        <dbReference type="Google" id="ProtNLM"/>
    </source>
</evidence>
<proteinExistence type="predicted"/>
<feature type="compositionally biased region" description="Basic and acidic residues" evidence="1">
    <location>
        <begin position="177"/>
        <end position="190"/>
    </location>
</feature>
<organism evidence="3 4">
    <name type="scientific">Morus notabilis</name>
    <dbReference type="NCBI Taxonomy" id="981085"/>
    <lineage>
        <taxon>Eukaryota</taxon>
        <taxon>Viridiplantae</taxon>
        <taxon>Streptophyta</taxon>
        <taxon>Embryophyta</taxon>
        <taxon>Tracheophyta</taxon>
        <taxon>Spermatophyta</taxon>
        <taxon>Magnoliopsida</taxon>
        <taxon>eudicotyledons</taxon>
        <taxon>Gunneridae</taxon>
        <taxon>Pentapetalae</taxon>
        <taxon>rosids</taxon>
        <taxon>fabids</taxon>
        <taxon>Rosales</taxon>
        <taxon>Moraceae</taxon>
        <taxon>Moreae</taxon>
        <taxon>Morus</taxon>
    </lineage>
</organism>
<feature type="transmembrane region" description="Helical" evidence="2">
    <location>
        <begin position="57"/>
        <end position="76"/>
    </location>
</feature>
<dbReference type="AlphaFoldDB" id="W9SC28"/>
<reference evidence="4" key="1">
    <citation type="submission" date="2013-01" db="EMBL/GenBank/DDBJ databases">
        <title>Draft Genome Sequence of a Mulberry Tree, Morus notabilis C.K. Schneid.</title>
        <authorList>
            <person name="He N."/>
            <person name="Zhao S."/>
        </authorList>
    </citation>
    <scope>NUCLEOTIDE SEQUENCE</scope>
</reference>
<dbReference type="PANTHER" id="PTHR33640:SF34">
    <property type="entry name" value="PROTEIN, PUTATIVE-RELATED"/>
    <property type="match status" value="1"/>
</dbReference>
<evidence type="ECO:0000256" key="1">
    <source>
        <dbReference type="SAM" id="MobiDB-lite"/>
    </source>
</evidence>
<gene>
    <name evidence="3" type="ORF">L484_021937</name>
</gene>
<dbReference type="EMBL" id="KE346040">
    <property type="protein sequence ID" value="EXC25065.1"/>
    <property type="molecule type" value="Genomic_DNA"/>
</dbReference>
<name>W9SC28_9ROSA</name>
<dbReference type="OrthoDB" id="1082160at2759"/>
<feature type="transmembrane region" description="Helical" evidence="2">
    <location>
        <begin position="96"/>
        <end position="114"/>
    </location>
</feature>
<sequence length="294" mass="34139">MLSVLRAVSLRLTDNNNFKNIYRFFLETTMESHEIDNVKAEKDLAIRKSRRERKFKWFLEACAVLFLLAHSSAYWLPIAGEFSGDLLREIVSVFRSHLFVFALFNAIIVAVYALSGKIHISNDAGSEQPDLYDEFVTNSESVRRIPAVNDSPPPETCPAEEKTVSSENADASTPVENRNDAKRNPKKPEVSDCDCTNNEKALVKSYERTQSVRFERKRMDQSQREFRRSYTDVYRKLTSCGEEEAKKSRKVNQLSNEEFNRTIEAFIAAQKWIQREEYKEERKTERYMALTVCQ</sequence>
<keyword evidence="2" id="KW-0812">Transmembrane</keyword>
<dbReference type="Proteomes" id="UP000030645">
    <property type="component" value="Unassembled WGS sequence"/>
</dbReference>
<keyword evidence="2" id="KW-1133">Transmembrane helix</keyword>
<keyword evidence="2" id="KW-0472">Membrane</keyword>
<feature type="region of interest" description="Disordered" evidence="1">
    <location>
        <begin position="145"/>
        <end position="194"/>
    </location>
</feature>
<dbReference type="KEGG" id="mnt:21404774"/>
<evidence type="ECO:0000313" key="3">
    <source>
        <dbReference type="EMBL" id="EXC25065.1"/>
    </source>
</evidence>
<keyword evidence="4" id="KW-1185">Reference proteome</keyword>
<evidence type="ECO:0000256" key="2">
    <source>
        <dbReference type="SAM" id="Phobius"/>
    </source>
</evidence>
<evidence type="ECO:0000313" key="4">
    <source>
        <dbReference type="Proteomes" id="UP000030645"/>
    </source>
</evidence>
<protein>
    <recommendedName>
        <fullName evidence="5">DUF4408 domain-containing protein</fullName>
    </recommendedName>
</protein>